<dbReference type="CDD" id="cd00009">
    <property type="entry name" value="AAA"/>
    <property type="match status" value="1"/>
</dbReference>
<keyword evidence="5" id="KW-0804">Transcription</keyword>
<dbReference type="SMART" id="SM00382">
    <property type="entry name" value="AAA"/>
    <property type="match status" value="1"/>
</dbReference>
<dbReference type="InterPro" id="IPR003593">
    <property type="entry name" value="AAA+_ATPase"/>
</dbReference>
<dbReference type="Proteomes" id="UP001064933">
    <property type="component" value="Chromosome"/>
</dbReference>
<keyword evidence="1" id="KW-0547">Nucleotide-binding</keyword>
<evidence type="ECO:0000313" key="8">
    <source>
        <dbReference type="Proteomes" id="UP001064933"/>
    </source>
</evidence>
<protein>
    <submittedName>
        <fullName evidence="7">Sigma-54 dependent transcriptional regulator</fullName>
    </submittedName>
</protein>
<dbReference type="InterPro" id="IPR058031">
    <property type="entry name" value="AAA_lid_NorR"/>
</dbReference>
<evidence type="ECO:0000256" key="2">
    <source>
        <dbReference type="ARBA" id="ARBA00022840"/>
    </source>
</evidence>
<dbReference type="PROSITE" id="PS00676">
    <property type="entry name" value="SIGMA54_INTERACT_2"/>
    <property type="match status" value="1"/>
</dbReference>
<dbReference type="InterPro" id="IPR027417">
    <property type="entry name" value="P-loop_NTPase"/>
</dbReference>
<organism evidence="7 8">
    <name type="scientific">Roseateles amylovorans</name>
    <dbReference type="NCBI Taxonomy" id="2978473"/>
    <lineage>
        <taxon>Bacteria</taxon>
        <taxon>Pseudomonadati</taxon>
        <taxon>Pseudomonadota</taxon>
        <taxon>Betaproteobacteria</taxon>
        <taxon>Burkholderiales</taxon>
        <taxon>Sphaerotilaceae</taxon>
        <taxon>Roseateles</taxon>
    </lineage>
</organism>
<dbReference type="Pfam" id="PF00158">
    <property type="entry name" value="Sigma54_activat"/>
    <property type="match status" value="1"/>
</dbReference>
<keyword evidence="4" id="KW-0238">DNA-binding</keyword>
<evidence type="ECO:0000256" key="1">
    <source>
        <dbReference type="ARBA" id="ARBA00022741"/>
    </source>
</evidence>
<dbReference type="Pfam" id="PF25601">
    <property type="entry name" value="AAA_lid_14"/>
    <property type="match status" value="1"/>
</dbReference>
<gene>
    <name evidence="7" type="ORF">N4261_04235</name>
</gene>
<dbReference type="RefSeq" id="WP_261758973.1">
    <property type="nucleotide sequence ID" value="NZ_CP104562.2"/>
</dbReference>
<dbReference type="Gene3D" id="3.40.50.300">
    <property type="entry name" value="P-loop containing nucleotide triphosphate hydrolases"/>
    <property type="match status" value="1"/>
</dbReference>
<keyword evidence="2" id="KW-0067">ATP-binding</keyword>
<evidence type="ECO:0000256" key="4">
    <source>
        <dbReference type="ARBA" id="ARBA00023125"/>
    </source>
</evidence>
<dbReference type="SUPFAM" id="SSF46689">
    <property type="entry name" value="Homeodomain-like"/>
    <property type="match status" value="1"/>
</dbReference>
<keyword evidence="3" id="KW-0805">Transcription regulation</keyword>
<evidence type="ECO:0000313" key="7">
    <source>
        <dbReference type="EMBL" id="UXH79154.1"/>
    </source>
</evidence>
<dbReference type="EMBL" id="CP104562">
    <property type="protein sequence ID" value="UXH79154.1"/>
    <property type="molecule type" value="Genomic_DNA"/>
</dbReference>
<dbReference type="PANTHER" id="PTHR32071:SF116">
    <property type="entry name" value="TRANSCRIPTIONAL REGULATORY PROTEIN GLRR"/>
    <property type="match status" value="1"/>
</dbReference>
<dbReference type="PROSITE" id="PS00688">
    <property type="entry name" value="SIGMA54_INTERACT_3"/>
    <property type="match status" value="1"/>
</dbReference>
<keyword evidence="8" id="KW-1185">Reference proteome</keyword>
<dbReference type="InterPro" id="IPR025944">
    <property type="entry name" value="Sigma_54_int_dom_CS"/>
</dbReference>
<evidence type="ECO:0000256" key="3">
    <source>
        <dbReference type="ARBA" id="ARBA00023015"/>
    </source>
</evidence>
<accession>A0ABY6B3M8</accession>
<proteinExistence type="predicted"/>
<feature type="domain" description="Sigma-54 factor interaction" evidence="6">
    <location>
        <begin position="12"/>
        <end position="241"/>
    </location>
</feature>
<reference evidence="7" key="1">
    <citation type="submission" date="2022-10" db="EMBL/GenBank/DDBJ databases">
        <title>Characterization and whole genome sequencing of a new Roseateles species, isolated from fresh water.</title>
        <authorList>
            <person name="Guliayeva D.Y."/>
            <person name="Akhremchuk A.E."/>
            <person name="Sikolenko M.A."/>
            <person name="Valentovich L.N."/>
            <person name="Sidarenka A.V."/>
        </authorList>
    </citation>
    <scope>NUCLEOTIDE SEQUENCE</scope>
    <source>
        <strain evidence="7">BIM B-1768</strain>
    </source>
</reference>
<dbReference type="InterPro" id="IPR025943">
    <property type="entry name" value="Sigma_54_int_dom_ATP-bd_2"/>
</dbReference>
<dbReference type="PANTHER" id="PTHR32071">
    <property type="entry name" value="TRANSCRIPTIONAL REGULATORY PROTEIN"/>
    <property type="match status" value="1"/>
</dbReference>
<sequence length="330" mass="36786">MSLAHRDEIRGFIHISQACARVAERLPVVAGCQANVLITGETGTGKEVCARAVHYLSPRASRPWVAVNCGALPAELVENELFGHARGAYTTAHAASPGLVREAEGGTLFLDEVDSLPLPAQAKLLRFLQEREYRPIGTSTTVRADVRVIAASNSDLPQRMQRGQFRQDLFFRLNVLHLHLPALRDRREDVSVLAQHFLRQFAREYARSAQAISPAALLKLLRHDWPGNVRELSHVIERAVLLSTGPILEPRDIDIDLACIEPAVPEEASFRVAKMRVVDRFERGYVEQLLSVHGGNVTHAAMAAKKDRRAFFELIRKHGIDPQRFRSSVP</sequence>
<evidence type="ECO:0000259" key="6">
    <source>
        <dbReference type="PROSITE" id="PS50045"/>
    </source>
</evidence>
<dbReference type="PROSITE" id="PS50045">
    <property type="entry name" value="SIGMA54_INTERACT_4"/>
    <property type="match status" value="1"/>
</dbReference>
<dbReference type="Gene3D" id="1.10.10.60">
    <property type="entry name" value="Homeodomain-like"/>
    <property type="match status" value="1"/>
</dbReference>
<dbReference type="InterPro" id="IPR009057">
    <property type="entry name" value="Homeodomain-like_sf"/>
</dbReference>
<evidence type="ECO:0000256" key="5">
    <source>
        <dbReference type="ARBA" id="ARBA00023163"/>
    </source>
</evidence>
<dbReference type="Gene3D" id="1.10.8.60">
    <property type="match status" value="1"/>
</dbReference>
<dbReference type="SUPFAM" id="SSF52540">
    <property type="entry name" value="P-loop containing nucleoside triphosphate hydrolases"/>
    <property type="match status" value="1"/>
</dbReference>
<dbReference type="InterPro" id="IPR002078">
    <property type="entry name" value="Sigma_54_int"/>
</dbReference>
<name>A0ABY6B3M8_9BURK</name>